<dbReference type="EMBL" id="VNHO01000025">
    <property type="protein sequence ID" value="TYP50873.1"/>
    <property type="molecule type" value="Genomic_DNA"/>
</dbReference>
<dbReference type="Proteomes" id="UP000322294">
    <property type="component" value="Unassembled WGS sequence"/>
</dbReference>
<dbReference type="AlphaFoldDB" id="A0A5S5AJ09"/>
<dbReference type="OrthoDB" id="1685240at2"/>
<proteinExistence type="predicted"/>
<organism evidence="2 3">
    <name type="scientific">Thermosediminibacter litoriperuensis</name>
    <dbReference type="NCBI Taxonomy" id="291989"/>
    <lineage>
        <taxon>Bacteria</taxon>
        <taxon>Bacillati</taxon>
        <taxon>Bacillota</taxon>
        <taxon>Clostridia</taxon>
        <taxon>Thermosediminibacterales</taxon>
        <taxon>Thermosediminibacteraceae</taxon>
        <taxon>Thermosediminibacter</taxon>
    </lineage>
</organism>
<reference evidence="2 3" key="1">
    <citation type="submission" date="2019-07" db="EMBL/GenBank/DDBJ databases">
        <title>Genomic Encyclopedia of Type Strains, Phase I: the one thousand microbial genomes (KMG-I) project.</title>
        <authorList>
            <person name="Kyrpides N."/>
        </authorList>
    </citation>
    <scope>NUCLEOTIDE SEQUENCE [LARGE SCALE GENOMIC DNA]</scope>
    <source>
        <strain evidence="2 3">DSM 16647</strain>
    </source>
</reference>
<comment type="caution">
    <text evidence="2">The sequence shown here is derived from an EMBL/GenBank/DDBJ whole genome shotgun (WGS) entry which is preliminary data.</text>
</comment>
<keyword evidence="3" id="KW-1185">Reference proteome</keyword>
<evidence type="ECO:0000256" key="1">
    <source>
        <dbReference type="SAM" id="Phobius"/>
    </source>
</evidence>
<feature type="transmembrane region" description="Helical" evidence="1">
    <location>
        <begin position="12"/>
        <end position="30"/>
    </location>
</feature>
<accession>A0A5S5AJ09</accession>
<keyword evidence="1" id="KW-0472">Membrane</keyword>
<protein>
    <submittedName>
        <fullName evidence="2">Spore cortex biosynthesis protein YabQ</fullName>
    </submittedName>
</protein>
<feature type="transmembrane region" description="Helical" evidence="1">
    <location>
        <begin position="42"/>
        <end position="62"/>
    </location>
</feature>
<feature type="transmembrane region" description="Helical" evidence="1">
    <location>
        <begin position="74"/>
        <end position="99"/>
    </location>
</feature>
<dbReference type="Pfam" id="PF09578">
    <property type="entry name" value="Spore_YabQ"/>
    <property type="match status" value="1"/>
</dbReference>
<dbReference type="InterPro" id="IPR019074">
    <property type="entry name" value="YabQ"/>
</dbReference>
<keyword evidence="1" id="KW-0812">Transmembrane</keyword>
<sequence length="145" mass="16343">MNLADVDTQLLFLAGALASGAVAGLVFDVYRRIRNFLRPGPFLTALGDLAYWALTAAFTFYITYRINYGQVRGYLFLGFGVGLLFYITAVSPHVIRIFIILERVLSKTFSLPGEAFRRASRLKGVRLVKRIISDARRVFFKIKKG</sequence>
<gene>
    <name evidence="2" type="ORF">LZ11_01992</name>
</gene>
<dbReference type="NCBIfam" id="TIGR02893">
    <property type="entry name" value="spore_yabQ"/>
    <property type="match status" value="1"/>
</dbReference>
<evidence type="ECO:0000313" key="3">
    <source>
        <dbReference type="Proteomes" id="UP000322294"/>
    </source>
</evidence>
<name>A0A5S5AJ09_9FIRM</name>
<keyword evidence="1" id="KW-1133">Transmembrane helix</keyword>
<evidence type="ECO:0000313" key="2">
    <source>
        <dbReference type="EMBL" id="TYP50873.1"/>
    </source>
</evidence>
<dbReference type="RefSeq" id="WP_148867691.1">
    <property type="nucleotide sequence ID" value="NZ_VNHO01000025.1"/>
</dbReference>